<dbReference type="FunFam" id="3.40.50.12780:FF:000012">
    <property type="entry name" value="Non-ribosomal peptide synthetase"/>
    <property type="match status" value="1"/>
</dbReference>
<dbReference type="FunFam" id="3.30.300.30:FF:000010">
    <property type="entry name" value="Enterobactin synthetase component F"/>
    <property type="match status" value="1"/>
</dbReference>
<dbReference type="GO" id="GO:0003824">
    <property type="term" value="F:catalytic activity"/>
    <property type="evidence" value="ECO:0007669"/>
    <property type="project" value="InterPro"/>
</dbReference>
<keyword evidence="4" id="KW-0597">Phosphoprotein</keyword>
<dbReference type="NCBIfam" id="TIGR01733">
    <property type="entry name" value="AA-adenyl-dom"/>
    <property type="match status" value="1"/>
</dbReference>
<feature type="region of interest" description="Disordered" evidence="5">
    <location>
        <begin position="13"/>
        <end position="41"/>
    </location>
</feature>
<dbReference type="GO" id="GO:0005737">
    <property type="term" value="C:cytoplasm"/>
    <property type="evidence" value="ECO:0007669"/>
    <property type="project" value="TreeGrafter"/>
</dbReference>
<dbReference type="InterPro" id="IPR023213">
    <property type="entry name" value="CAT-like_dom_sf"/>
</dbReference>
<dbReference type="Pfam" id="PF00501">
    <property type="entry name" value="AMP-binding"/>
    <property type="match status" value="1"/>
</dbReference>
<dbReference type="PROSITE" id="PS50075">
    <property type="entry name" value="CARRIER"/>
    <property type="match status" value="1"/>
</dbReference>
<evidence type="ECO:0000256" key="2">
    <source>
        <dbReference type="ARBA" id="ARBA00006432"/>
    </source>
</evidence>
<dbReference type="Gene3D" id="3.30.559.10">
    <property type="entry name" value="Chloramphenicol acetyltransferase-like domain"/>
    <property type="match status" value="1"/>
</dbReference>
<evidence type="ECO:0000256" key="1">
    <source>
        <dbReference type="ARBA" id="ARBA00001957"/>
    </source>
</evidence>
<proteinExistence type="inferred from homology"/>
<dbReference type="RefSeq" id="WP_114027250.1">
    <property type="nucleotide sequence ID" value="NZ_QOIL01000002.1"/>
</dbReference>
<dbReference type="InterPro" id="IPR045851">
    <property type="entry name" value="AMP-bd_C_sf"/>
</dbReference>
<reference evidence="7 8" key="1">
    <citation type="submission" date="2018-06" db="EMBL/GenBank/DDBJ databases">
        <title>Sphaerisporangium craniellae sp. nov., isolated from a marine sponge in the South China Sea.</title>
        <authorList>
            <person name="Li L."/>
        </authorList>
    </citation>
    <scope>NUCLEOTIDE SEQUENCE [LARGE SCALE GENOMIC DNA]</scope>
    <source>
        <strain evidence="7 8">CCTCC AA 208026</strain>
    </source>
</reference>
<dbReference type="InterPro" id="IPR009081">
    <property type="entry name" value="PP-bd_ACP"/>
</dbReference>
<dbReference type="FunFam" id="3.40.50.980:FF:000001">
    <property type="entry name" value="Non-ribosomal peptide synthetase"/>
    <property type="match status" value="1"/>
</dbReference>
<dbReference type="InterPro" id="IPR025110">
    <property type="entry name" value="AMP-bd_C"/>
</dbReference>
<evidence type="ECO:0000256" key="5">
    <source>
        <dbReference type="SAM" id="MobiDB-lite"/>
    </source>
</evidence>
<protein>
    <submittedName>
        <fullName evidence="7">Amino acid adenylation domain-containing protein</fullName>
    </submittedName>
</protein>
<dbReference type="InterPro" id="IPR000873">
    <property type="entry name" value="AMP-dep_synth/lig_dom"/>
</dbReference>
<dbReference type="Gene3D" id="1.10.1200.10">
    <property type="entry name" value="ACP-like"/>
    <property type="match status" value="1"/>
</dbReference>
<name>A0A367FQV4_9ACTN</name>
<dbReference type="GO" id="GO:0044550">
    <property type="term" value="P:secondary metabolite biosynthetic process"/>
    <property type="evidence" value="ECO:0007669"/>
    <property type="project" value="UniProtKB-ARBA"/>
</dbReference>
<dbReference type="PROSITE" id="PS00455">
    <property type="entry name" value="AMP_BINDING"/>
    <property type="match status" value="1"/>
</dbReference>
<gene>
    <name evidence="7" type="ORF">DQ384_03730</name>
</gene>
<dbReference type="EMBL" id="QOIL01000002">
    <property type="protein sequence ID" value="RCG32614.1"/>
    <property type="molecule type" value="Genomic_DNA"/>
</dbReference>
<dbReference type="PANTHER" id="PTHR45527">
    <property type="entry name" value="NONRIBOSOMAL PEPTIDE SYNTHETASE"/>
    <property type="match status" value="1"/>
</dbReference>
<dbReference type="Pfam" id="PF00550">
    <property type="entry name" value="PP-binding"/>
    <property type="match status" value="1"/>
</dbReference>
<comment type="caution">
    <text evidence="7">The sequence shown here is derived from an EMBL/GenBank/DDBJ whole genome shotgun (WGS) entry which is preliminary data.</text>
</comment>
<comment type="similarity">
    <text evidence="2">Belongs to the ATP-dependent AMP-binding enzyme family.</text>
</comment>
<feature type="compositionally biased region" description="Low complexity" evidence="5">
    <location>
        <begin position="25"/>
        <end position="39"/>
    </location>
</feature>
<keyword evidence="3" id="KW-0596">Phosphopantetheine</keyword>
<evidence type="ECO:0000313" key="8">
    <source>
        <dbReference type="Proteomes" id="UP000253094"/>
    </source>
</evidence>
<organism evidence="7 8">
    <name type="scientific">Sphaerisporangium album</name>
    <dbReference type="NCBI Taxonomy" id="509200"/>
    <lineage>
        <taxon>Bacteria</taxon>
        <taxon>Bacillati</taxon>
        <taxon>Actinomycetota</taxon>
        <taxon>Actinomycetes</taxon>
        <taxon>Streptosporangiales</taxon>
        <taxon>Streptosporangiaceae</taxon>
        <taxon>Sphaerisporangium</taxon>
    </lineage>
</organism>
<dbReference type="InterPro" id="IPR020845">
    <property type="entry name" value="AMP-binding_CS"/>
</dbReference>
<evidence type="ECO:0000256" key="3">
    <source>
        <dbReference type="ARBA" id="ARBA00022450"/>
    </source>
</evidence>
<dbReference type="InterPro" id="IPR006162">
    <property type="entry name" value="Ppantetheine_attach_site"/>
</dbReference>
<dbReference type="InterPro" id="IPR036736">
    <property type="entry name" value="ACP-like_sf"/>
</dbReference>
<dbReference type="InterPro" id="IPR001242">
    <property type="entry name" value="Condensation_dom"/>
</dbReference>
<dbReference type="CDD" id="cd05930">
    <property type="entry name" value="A_NRPS"/>
    <property type="match status" value="1"/>
</dbReference>
<dbReference type="SUPFAM" id="SSF56801">
    <property type="entry name" value="Acetyl-CoA synthetase-like"/>
    <property type="match status" value="1"/>
</dbReference>
<dbReference type="GO" id="GO:0043041">
    <property type="term" value="P:amino acid activation for nonribosomal peptide biosynthetic process"/>
    <property type="evidence" value="ECO:0007669"/>
    <property type="project" value="TreeGrafter"/>
</dbReference>
<dbReference type="Gene3D" id="3.30.559.30">
    <property type="entry name" value="Nonribosomal peptide synthetase, condensation domain"/>
    <property type="match status" value="2"/>
</dbReference>
<dbReference type="Gene3D" id="3.40.50.980">
    <property type="match status" value="2"/>
</dbReference>
<evidence type="ECO:0000313" key="7">
    <source>
        <dbReference type="EMBL" id="RCG32614.1"/>
    </source>
</evidence>
<dbReference type="PANTHER" id="PTHR45527:SF1">
    <property type="entry name" value="FATTY ACID SYNTHASE"/>
    <property type="match status" value="1"/>
</dbReference>
<dbReference type="Proteomes" id="UP000253094">
    <property type="component" value="Unassembled WGS sequence"/>
</dbReference>
<keyword evidence="8" id="KW-1185">Reference proteome</keyword>
<dbReference type="PROSITE" id="PS00012">
    <property type="entry name" value="PHOSPHOPANTETHEINE"/>
    <property type="match status" value="1"/>
</dbReference>
<feature type="domain" description="Carrier" evidence="6">
    <location>
        <begin position="723"/>
        <end position="797"/>
    </location>
</feature>
<dbReference type="OrthoDB" id="2472181at2"/>
<dbReference type="Gene3D" id="3.30.300.30">
    <property type="match status" value="1"/>
</dbReference>
<dbReference type="FunFam" id="1.10.1200.10:FF:000005">
    <property type="entry name" value="Nonribosomal peptide synthetase 1"/>
    <property type="match status" value="1"/>
</dbReference>
<sequence length="1266" mass="135841">MSLDFHADILDTQDTAPSDWPPVLVPADRPRRPAASSRRTAVEHAGLGVRTPYGGAIGEDVLVAGFAALLYRYTGQDRVSMDRVTDKGGAERLRFRVSGASTLRELADGGEAVYVPEGEAGPVGFAASGEPSDRSYELQLVVHPGEDRLELHYDTALFDQATAARLLGHYRTLVQDATASPDRPVARLRLLTDAELRRTLVEWNATRTDLPYDVCLHEVFETQAARAPGAVAVVSGVERWTYGQVNAAANRLAHHLRALGVGPDVRVGLCLDRSPGLLVAVLGILKAGGAYVPLDPDYPTLRIATMVAGTSCAVMISREALTANLPGAGEGDGTRLVLLDRDAEALAARPDHDPAPIAGPENLCYIIHTSGSTGEPKPIALRHRGVMNNIADLNTRFQVGPGDSVLALSSPSFDMSVYEFLGMTAAGGTVVIPDPGRTKDPAHWAELLASENVTVWNSAPALLVLLADQMEQTRAEPLPRLRLALLGGDWVPVPLFDRVRAFAPALRFIVMGGATEASIHSTIYEVEATGPDWTSIPYGRPMANQRTYILDDALQPVPPGVPGELYLAGIGLARGYLDQPERTAERFTEWSYGEVTGERLYRTGDLARFGADGLIELLGRVDFQVKINGLRVELGEIEAVLRSHPWVRQTAVAAREGRLVAYIVPEDQPPGTDELRDLVAERLPDYMVPTAFVTMERLPLTPNGKLDRKGLPEPEVTGAAYREPRSPQEKILAGVYADVLGVDRVGLDDDFVALGGDSIRSIQVVTRARALGVEVSARQVLQARTVAELALAATGADATLDAPGDASQPLITVSEEDMEYWSQDHPRISDVWPLTPLQTGMLFESTLNDTGHDAYLLQSIYHLSGEVDAARMRAAGQALLERHPNLRAAFVADEIGDTVAIVVDGVALPWREVDLGHLPEGDRDEAFRRFLAEDQTVRFDPETPPLLRMTLVTLGPGRAELVLTIHHVLIDGWSEQVVGRDLLRLYAAGGDASALPPARGYRDFLVWLSRQDREGSARVWAGELAGLDGPTILVPAGASPGAGEGIGEVFLTLSPEESKLLAGCCAELGVTANTVVQGAWAVLLSALTGREDVVFGAVVSGRPGALAGVESMVGLFINTIPVRVRLGPDGTVAQLLTGLRDRQTALLDHHHHSLSEIYQAARVEALFDTLVAFQSYLWNRDGDAEATGAAGIELTGPESVGGNSYPVTLVAEADRVILQYQRHLLDRATAEDIAAGFHAVLAQMVSDPGGRVGGVPEQAGVKAREA</sequence>
<dbReference type="SUPFAM" id="SSF47336">
    <property type="entry name" value="ACP-like"/>
    <property type="match status" value="1"/>
</dbReference>
<accession>A0A367FQV4</accession>
<comment type="cofactor">
    <cofactor evidence="1">
        <name>pantetheine 4'-phosphate</name>
        <dbReference type="ChEBI" id="CHEBI:47942"/>
    </cofactor>
</comment>
<dbReference type="AlphaFoldDB" id="A0A367FQV4"/>
<dbReference type="Pfam" id="PF00668">
    <property type="entry name" value="Condensation"/>
    <property type="match status" value="1"/>
</dbReference>
<dbReference type="SUPFAM" id="SSF52777">
    <property type="entry name" value="CoA-dependent acyltransferases"/>
    <property type="match status" value="3"/>
</dbReference>
<evidence type="ECO:0000256" key="4">
    <source>
        <dbReference type="ARBA" id="ARBA00022553"/>
    </source>
</evidence>
<dbReference type="GO" id="GO:0031177">
    <property type="term" value="F:phosphopantetheine binding"/>
    <property type="evidence" value="ECO:0007669"/>
    <property type="project" value="TreeGrafter"/>
</dbReference>
<dbReference type="CDD" id="cd19543">
    <property type="entry name" value="DCL_NRPS"/>
    <property type="match status" value="1"/>
</dbReference>
<dbReference type="InterPro" id="IPR010071">
    <property type="entry name" value="AA_adenyl_dom"/>
</dbReference>
<evidence type="ECO:0000259" key="6">
    <source>
        <dbReference type="PROSITE" id="PS50075"/>
    </source>
</evidence>
<dbReference type="Pfam" id="PF13193">
    <property type="entry name" value="AMP-binding_C"/>
    <property type="match status" value="1"/>
</dbReference>
<dbReference type="Gene3D" id="2.30.38.10">
    <property type="entry name" value="Luciferase, Domain 3"/>
    <property type="match status" value="1"/>
</dbReference>
<dbReference type="GO" id="GO:0008610">
    <property type="term" value="P:lipid biosynthetic process"/>
    <property type="evidence" value="ECO:0007669"/>
    <property type="project" value="UniProtKB-ARBA"/>
</dbReference>